<dbReference type="SUPFAM" id="SSF48264">
    <property type="entry name" value="Cytochrome P450"/>
    <property type="match status" value="1"/>
</dbReference>
<reference evidence="11" key="1">
    <citation type="submission" date="2025-08" db="UniProtKB">
        <authorList>
            <consortium name="RefSeq"/>
        </authorList>
    </citation>
    <scope>IDENTIFICATION</scope>
    <source>
        <strain evidence="11">15112-1751.03</strain>
        <tissue evidence="11">Whole Adult</tissue>
    </source>
</reference>
<proteinExistence type="inferred from homology"/>
<dbReference type="InterPro" id="IPR050479">
    <property type="entry name" value="CYP11_CYP27_families"/>
</dbReference>
<evidence type="ECO:0000256" key="5">
    <source>
        <dbReference type="ARBA" id="ARBA00023002"/>
    </source>
</evidence>
<dbReference type="PRINTS" id="PR00463">
    <property type="entry name" value="EP450I"/>
</dbReference>
<dbReference type="GO" id="GO:0020037">
    <property type="term" value="F:heme binding"/>
    <property type="evidence" value="ECO:0007669"/>
    <property type="project" value="InterPro"/>
</dbReference>
<comment type="cofactor">
    <cofactor evidence="1 8">
        <name>heme</name>
        <dbReference type="ChEBI" id="CHEBI:30413"/>
    </cofactor>
</comment>
<keyword evidence="6 8" id="KW-0408">Iron</keyword>
<dbReference type="PROSITE" id="PS00086">
    <property type="entry name" value="CYTOCHROME_P450"/>
    <property type="match status" value="1"/>
</dbReference>
<dbReference type="Proteomes" id="UP000515160">
    <property type="component" value="Chromosome 3"/>
</dbReference>
<keyword evidence="3 8" id="KW-0349">Heme</keyword>
<evidence type="ECO:0000256" key="2">
    <source>
        <dbReference type="ARBA" id="ARBA00010617"/>
    </source>
</evidence>
<dbReference type="AlphaFoldDB" id="A0A6P8X5B0"/>
<dbReference type="InterPro" id="IPR017972">
    <property type="entry name" value="Cyt_P450_CS"/>
</dbReference>
<dbReference type="OrthoDB" id="3945418at2759"/>
<dbReference type="RefSeq" id="XP_034106430.1">
    <property type="nucleotide sequence ID" value="XM_034250539.2"/>
</dbReference>
<evidence type="ECO:0000256" key="4">
    <source>
        <dbReference type="ARBA" id="ARBA00022723"/>
    </source>
</evidence>
<keyword evidence="7 9" id="KW-0503">Monooxygenase</keyword>
<evidence type="ECO:0000313" key="10">
    <source>
        <dbReference type="Proteomes" id="UP000515160"/>
    </source>
</evidence>
<evidence type="ECO:0000313" key="11">
    <source>
        <dbReference type="RefSeq" id="XP_034106430.1"/>
    </source>
</evidence>
<dbReference type="FunFam" id="1.10.630.10:FF:000006">
    <property type="entry name" value="Cytochrome P450 302a1, mitochondrial"/>
    <property type="match status" value="1"/>
</dbReference>
<comment type="similarity">
    <text evidence="2 9">Belongs to the cytochrome P450 family.</text>
</comment>
<accession>A0A6P8X5B0</accession>
<feature type="binding site" description="axial binding residue" evidence="8">
    <location>
        <position position="483"/>
    </location>
    <ligand>
        <name>heme</name>
        <dbReference type="ChEBI" id="CHEBI:30413"/>
    </ligand>
    <ligandPart>
        <name>Fe</name>
        <dbReference type="ChEBI" id="CHEBI:18248"/>
    </ligandPart>
</feature>
<dbReference type="GO" id="GO:0016705">
    <property type="term" value="F:oxidoreductase activity, acting on paired donors, with incorporation or reduction of molecular oxygen"/>
    <property type="evidence" value="ECO:0007669"/>
    <property type="project" value="InterPro"/>
</dbReference>
<dbReference type="PANTHER" id="PTHR24279">
    <property type="entry name" value="CYTOCHROME P450"/>
    <property type="match status" value="1"/>
</dbReference>
<dbReference type="CDD" id="cd11054">
    <property type="entry name" value="CYP24A1-like"/>
    <property type="match status" value="1"/>
</dbReference>
<evidence type="ECO:0000256" key="1">
    <source>
        <dbReference type="ARBA" id="ARBA00001971"/>
    </source>
</evidence>
<evidence type="ECO:0000256" key="8">
    <source>
        <dbReference type="PIRSR" id="PIRSR602401-1"/>
    </source>
</evidence>
<keyword evidence="4 8" id="KW-0479">Metal-binding</keyword>
<protein>
    <submittedName>
        <fullName evidence="11">Cytochrome P450 CYP12A2-like isoform X1</fullName>
    </submittedName>
</protein>
<name>A0A6P8X5B0_DROAB</name>
<dbReference type="InterPro" id="IPR002401">
    <property type="entry name" value="Cyt_P450_E_grp-I"/>
</dbReference>
<gene>
    <name evidence="11" type="primary">LOC117569403</name>
</gene>
<dbReference type="GO" id="GO:0005506">
    <property type="term" value="F:iron ion binding"/>
    <property type="evidence" value="ECO:0007669"/>
    <property type="project" value="InterPro"/>
</dbReference>
<organism evidence="10 11">
    <name type="scientific">Drosophila albomicans</name>
    <name type="common">Fruit fly</name>
    <dbReference type="NCBI Taxonomy" id="7291"/>
    <lineage>
        <taxon>Eukaryota</taxon>
        <taxon>Metazoa</taxon>
        <taxon>Ecdysozoa</taxon>
        <taxon>Arthropoda</taxon>
        <taxon>Hexapoda</taxon>
        <taxon>Insecta</taxon>
        <taxon>Pterygota</taxon>
        <taxon>Neoptera</taxon>
        <taxon>Endopterygota</taxon>
        <taxon>Diptera</taxon>
        <taxon>Brachycera</taxon>
        <taxon>Muscomorpha</taxon>
        <taxon>Ephydroidea</taxon>
        <taxon>Drosophilidae</taxon>
        <taxon>Drosophila</taxon>
    </lineage>
</organism>
<keyword evidence="5 9" id="KW-0560">Oxidoreductase</keyword>
<dbReference type="InterPro" id="IPR001128">
    <property type="entry name" value="Cyt_P450"/>
</dbReference>
<dbReference type="Gene3D" id="1.10.630.10">
    <property type="entry name" value="Cytochrome P450"/>
    <property type="match status" value="1"/>
</dbReference>
<evidence type="ECO:0000256" key="7">
    <source>
        <dbReference type="ARBA" id="ARBA00023033"/>
    </source>
</evidence>
<evidence type="ECO:0000256" key="3">
    <source>
        <dbReference type="ARBA" id="ARBA00022617"/>
    </source>
</evidence>
<dbReference type="Pfam" id="PF00067">
    <property type="entry name" value="p450"/>
    <property type="match status" value="1"/>
</dbReference>
<dbReference type="InterPro" id="IPR036396">
    <property type="entry name" value="Cyt_P450_sf"/>
</dbReference>
<evidence type="ECO:0000256" key="6">
    <source>
        <dbReference type="ARBA" id="ARBA00023004"/>
    </source>
</evidence>
<dbReference type="PANTHER" id="PTHR24279:SF120">
    <property type="entry name" value="CYTOCHROME P450"/>
    <property type="match status" value="1"/>
</dbReference>
<dbReference type="GeneID" id="117569403"/>
<dbReference type="PRINTS" id="PR00385">
    <property type="entry name" value="P450"/>
</dbReference>
<sequence length="537" mass="61241">MTQLKLLGSSTIINCFKATTEIKCCATVAQQQLQQQRLRGYGTTPNPAEGRPLKEMPTAKKLTALWNFRPGGKYDGADLNDISKGLLKDANSDIVMLSGLFGKPPIVLTQNPDDFETVFRHDGAYPYRKGFELLNYYRTVYRKDYFGEEPGLITSQNEAWGKMRSAVNPIIIHPKNVKLYLSSLDKINQQFIDRIKQIRDVETNEVPENFKEEISAWTLESVGMVALDRQLGLIDNSNPTGRHFFTLLRRFFDLAVDLEIKPSLWRQFKTRKLKEVLSILDEAIDITDGYVQEAIDRIEKDKNVKSDAEKSVLEKLLAINRKYAVVMAMDMLFAGVDTTTSTFAAILLALAQHPEKQTKLRAEIRGILPEKDTPLTVESMKNLPYLRACIKESLRYYPLTSANVRTIRQELVLSGYRVPKGSEVAMVHLNLWRNPKHFSQADQFIPERWLRESQAEKESGCPVATKSSHPFAYLPFGFGARSCIGRRIAEMELEVGVARLLRHFEVEFNHPADKPFIAYQLSTPRIPLQFKFTDLKN</sequence>
<keyword evidence="10" id="KW-1185">Reference proteome</keyword>
<evidence type="ECO:0000256" key="9">
    <source>
        <dbReference type="RuleBase" id="RU000461"/>
    </source>
</evidence>
<dbReference type="GO" id="GO:0004497">
    <property type="term" value="F:monooxygenase activity"/>
    <property type="evidence" value="ECO:0007669"/>
    <property type="project" value="UniProtKB-KW"/>
</dbReference>